<dbReference type="InterPro" id="IPR023614">
    <property type="entry name" value="Porin_dom_sf"/>
</dbReference>
<keyword evidence="3 4" id="KW-0732">Signal</keyword>
<protein>
    <submittedName>
        <fullName evidence="5">Porin</fullName>
    </submittedName>
</protein>
<dbReference type="EMBL" id="BNAO01000004">
    <property type="protein sequence ID" value="GHG70409.1"/>
    <property type="molecule type" value="Genomic_DNA"/>
</dbReference>
<dbReference type="Proteomes" id="UP000659697">
    <property type="component" value="Unassembled WGS sequence"/>
</dbReference>
<evidence type="ECO:0000256" key="1">
    <source>
        <dbReference type="ARBA" id="ARBA00009075"/>
    </source>
</evidence>
<dbReference type="PANTHER" id="PTHR34596">
    <property type="entry name" value="CHITOPORIN"/>
    <property type="match status" value="1"/>
</dbReference>
<feature type="chain" id="PRO_5045553740" evidence="4">
    <location>
        <begin position="44"/>
        <end position="440"/>
    </location>
</feature>
<evidence type="ECO:0000313" key="5">
    <source>
        <dbReference type="EMBL" id="GHG70409.1"/>
    </source>
</evidence>
<evidence type="ECO:0000256" key="2">
    <source>
        <dbReference type="ARBA" id="ARBA00022448"/>
    </source>
</evidence>
<dbReference type="InterPro" id="IPR005318">
    <property type="entry name" value="OM_porin_bac"/>
</dbReference>
<reference evidence="6" key="1">
    <citation type="journal article" date="2019" name="Int. J. Syst. Evol. Microbiol.">
        <title>The Global Catalogue of Microorganisms (GCM) 10K type strain sequencing project: providing services to taxonomists for standard genome sequencing and annotation.</title>
        <authorList>
            <consortium name="The Broad Institute Genomics Platform"/>
            <consortium name="The Broad Institute Genome Sequencing Center for Infectious Disease"/>
            <person name="Wu L."/>
            <person name="Ma J."/>
        </authorList>
    </citation>
    <scope>NUCLEOTIDE SEQUENCE [LARGE SCALE GENOMIC DNA]</scope>
    <source>
        <strain evidence="6">CGMCC 1.7003</strain>
    </source>
</reference>
<proteinExistence type="inferred from homology"/>
<sequence>MRNDMCGGFLRPEFSKTNRSKAAKSLSYIVFSLAAVIANAAQADGEITPLWQESKLDLQLRNYYFSREFSDLKSPGPRRATEWAQGAVASFKSGYSATPLQVGFDVHAFAGVKLDSSRSKINSGLLALDDDGTAADSYGRLAGTLKLKAGGTELRVGELLPNLPVLTYSDIRLLPPTYQGASLHSVLSSKLTLQAGYLESTSLRNRAGRDKLQAMLGHVPQRQVSSDSFRYLGADYQLTANSQWRLWYAQLEDLYQQAYLNWQQQLAVTKQLQFKANIGFFSAQEHGRALLNQLDNQALYALFSLQQGAHTGYIGYQQMRGDSAFPRVFANVSILGNEVPTFEFASAGERSWQLRYDTDFSFFGLPGFSSTLRYIKSHGAKVGMITDGAAFERDLDLAYSIQHGTLKGFSLRLRNVTARANYRTDIDENRLILNYNFTFN</sequence>
<evidence type="ECO:0000256" key="4">
    <source>
        <dbReference type="SAM" id="SignalP"/>
    </source>
</evidence>
<evidence type="ECO:0000313" key="6">
    <source>
        <dbReference type="Proteomes" id="UP000659697"/>
    </source>
</evidence>
<keyword evidence="6" id="KW-1185">Reference proteome</keyword>
<gene>
    <name evidence="5" type="ORF">GCM10010919_21040</name>
</gene>
<dbReference type="Gene3D" id="2.40.160.10">
    <property type="entry name" value="Porin"/>
    <property type="match status" value="1"/>
</dbReference>
<name>A0ABQ3L0U3_9ALTE</name>
<comment type="similarity">
    <text evidence="1">Belongs to the outer membrane porin (Opr) (TC 1.B.25) family.</text>
</comment>
<accession>A0ABQ3L0U3</accession>
<organism evidence="5 6">
    <name type="scientific">Alishewanella longhuensis</name>
    <dbReference type="NCBI Taxonomy" id="1091037"/>
    <lineage>
        <taxon>Bacteria</taxon>
        <taxon>Pseudomonadati</taxon>
        <taxon>Pseudomonadota</taxon>
        <taxon>Gammaproteobacteria</taxon>
        <taxon>Alteromonadales</taxon>
        <taxon>Alteromonadaceae</taxon>
        <taxon>Alishewanella</taxon>
    </lineage>
</organism>
<dbReference type="RefSeq" id="WP_189432953.1">
    <property type="nucleotide sequence ID" value="NZ_BNAO01000004.1"/>
</dbReference>
<dbReference type="PANTHER" id="PTHR34596:SF2">
    <property type="entry name" value="CHITOPORIN"/>
    <property type="match status" value="1"/>
</dbReference>
<dbReference type="Pfam" id="PF03573">
    <property type="entry name" value="OprD"/>
    <property type="match status" value="1"/>
</dbReference>
<comment type="caution">
    <text evidence="5">The sequence shown here is derived from an EMBL/GenBank/DDBJ whole genome shotgun (WGS) entry which is preliminary data.</text>
</comment>
<evidence type="ECO:0000256" key="3">
    <source>
        <dbReference type="ARBA" id="ARBA00022729"/>
    </source>
</evidence>
<keyword evidence="2" id="KW-0813">Transport</keyword>
<feature type="signal peptide" evidence="4">
    <location>
        <begin position="1"/>
        <end position="43"/>
    </location>
</feature>